<dbReference type="InterPro" id="IPR006541">
    <property type="entry name" value="Bacteriocin_ass"/>
</dbReference>
<evidence type="ECO:0000313" key="3">
    <source>
        <dbReference type="Proteomes" id="UP001084197"/>
    </source>
</evidence>
<accession>A0A9J6RGL6</accession>
<feature type="transmembrane region" description="Helical" evidence="1">
    <location>
        <begin position="620"/>
        <end position="646"/>
    </location>
</feature>
<dbReference type="NCBIfam" id="TIGR01654">
    <property type="entry name" value="bact_immun_7tm"/>
    <property type="match status" value="1"/>
</dbReference>
<name>A0A9J6RGL6_9BACI</name>
<keyword evidence="1" id="KW-0812">Transmembrane</keyword>
<keyword evidence="1" id="KW-0472">Membrane</keyword>
<keyword evidence="3" id="KW-1185">Reference proteome</keyword>
<comment type="caution">
    <text evidence="2">The sequence shown here is derived from an EMBL/GenBank/DDBJ whole genome shotgun (WGS) entry which is preliminary data.</text>
</comment>
<feature type="transmembrane region" description="Helical" evidence="1">
    <location>
        <begin position="335"/>
        <end position="356"/>
    </location>
</feature>
<evidence type="ECO:0000256" key="1">
    <source>
        <dbReference type="SAM" id="Phobius"/>
    </source>
</evidence>
<evidence type="ECO:0008006" key="4">
    <source>
        <dbReference type="Google" id="ProtNLM"/>
    </source>
</evidence>
<dbReference type="EMBL" id="JAPRAT010000044">
    <property type="protein sequence ID" value="MCZ0704573.1"/>
    <property type="molecule type" value="Genomic_DNA"/>
</dbReference>
<feature type="transmembrane region" description="Helical" evidence="1">
    <location>
        <begin position="215"/>
        <end position="235"/>
    </location>
</feature>
<keyword evidence="1" id="KW-1133">Transmembrane helix</keyword>
<sequence length="728" mass="85092">MKRFISLFMIVMFLVIFAANYFSYQTESYQTLLSASDTYTFEFKVPEDIINADPKNIDSLKAAAKKNKVNIIRTFSYHDNAKNESYTEEYLWLTTDTRLFQQMRITDGEVLTHDDMPDTEKFMSTNHTNNVNQVGVIANFGGRGNYSISIIDHITSNYRYSGSYQVEADSVEQYNLFVQDYVNYINESSGEEFTPDMYQDNIDEERIISQEVFDILIFILFFLVIMFLTFLYDLISQTKAISVMKLNGHPRIFISYQVFIKFFSINFLVSQILIVPFLFFIKDNSFAFVYKVYLTNFLLYFSLLCVLTFISYVYTSMIKTTYCINGKKPIGVITFLNSIFKLIVSTIIIVIVVSIISDLTLIQQKQAALNNWAETADLGVFHPVKSGEDAALIRAGEYPLDIPSYFMYPELNQKFEAIYINSDLYTTDSLEVNLGNDYIKSITVNPNYLINYPLYDSEGQQIEINESMEETVFLVPEQYRDKEEQNKDYFGSARERFHRLHQELYQQNNKHKSKEVTFIYTKTGQEVFSLNTNVMPNHYNIIVDPIIQVITESNALVPDTFYTSTSNQTLFIRLIETDTEKTYEKLLPILQEYSLDDNFPYLIRINDLILSEINTLKEEIYVTITILLSLILLLVITLIQYIYLIFQRHRYEFFVKKTFGQSFLNKYHKILLVSIFINIIEFIICLSIIETAFYHIFLIKIVIEFAIIITMINYFEKQNTVNMLKEGA</sequence>
<evidence type="ECO:0000313" key="2">
    <source>
        <dbReference type="EMBL" id="MCZ0704573.1"/>
    </source>
</evidence>
<feature type="transmembrane region" description="Helical" evidence="1">
    <location>
        <begin position="695"/>
        <end position="715"/>
    </location>
</feature>
<dbReference type="Pfam" id="PF07242">
    <property type="entry name" value="DUF1430"/>
    <property type="match status" value="1"/>
</dbReference>
<dbReference type="Proteomes" id="UP001084197">
    <property type="component" value="Unassembled WGS sequence"/>
</dbReference>
<proteinExistence type="predicted"/>
<protein>
    <recommendedName>
        <fullName evidence="4">DUF1430 domain-containing protein</fullName>
    </recommendedName>
</protein>
<feature type="transmembrane region" description="Helical" evidence="1">
    <location>
        <begin position="667"/>
        <end position="689"/>
    </location>
</feature>
<feature type="transmembrane region" description="Helical" evidence="1">
    <location>
        <begin position="256"/>
        <end position="281"/>
    </location>
</feature>
<dbReference type="RefSeq" id="WP_268781348.1">
    <property type="nucleotide sequence ID" value="NZ_JAPRAT010000044.1"/>
</dbReference>
<gene>
    <name evidence="2" type="ORF">OWO01_15285</name>
</gene>
<organism evidence="2 3">
    <name type="scientific">Natronobacillus azotifigens</name>
    <dbReference type="NCBI Taxonomy" id="472978"/>
    <lineage>
        <taxon>Bacteria</taxon>
        <taxon>Bacillati</taxon>
        <taxon>Bacillota</taxon>
        <taxon>Bacilli</taxon>
        <taxon>Bacillales</taxon>
        <taxon>Bacillaceae</taxon>
        <taxon>Natronobacillus</taxon>
    </lineage>
</organism>
<feature type="transmembrane region" description="Helical" evidence="1">
    <location>
        <begin position="293"/>
        <end position="314"/>
    </location>
</feature>
<dbReference type="AlphaFoldDB" id="A0A9J6RGL6"/>
<reference evidence="2" key="1">
    <citation type="submission" date="2022-11" db="EMBL/GenBank/DDBJ databases">
        <title>WGS of Natronobacillus azotifigens 24KS-1, an anaerobic diazotrophic haloalkaliphile from soda-rich habitats.</title>
        <authorList>
            <person name="Sorokin D.Y."/>
            <person name="Merkel A.Y."/>
        </authorList>
    </citation>
    <scope>NUCLEOTIDE SEQUENCE</scope>
    <source>
        <strain evidence="2">24KS-1</strain>
    </source>
</reference>